<dbReference type="PANTHER" id="PTHR42852:SF13">
    <property type="entry name" value="PROTEIN DIPZ"/>
    <property type="match status" value="1"/>
</dbReference>
<protein>
    <submittedName>
        <fullName evidence="2">TlpA family protein disulfide reductase</fullName>
    </submittedName>
</protein>
<dbReference type="InterPro" id="IPR050553">
    <property type="entry name" value="Thioredoxin_ResA/DsbE_sf"/>
</dbReference>
<organism evidence="2 3">
    <name type="scientific">Novilysobacter selenitireducens</name>
    <dbReference type="NCBI Taxonomy" id="2872639"/>
    <lineage>
        <taxon>Bacteria</taxon>
        <taxon>Pseudomonadati</taxon>
        <taxon>Pseudomonadota</taxon>
        <taxon>Gammaproteobacteria</taxon>
        <taxon>Lysobacterales</taxon>
        <taxon>Lysobacteraceae</taxon>
        <taxon>Novilysobacter</taxon>
    </lineage>
</organism>
<accession>A0ABS7T9P8</accession>
<evidence type="ECO:0000313" key="3">
    <source>
        <dbReference type="Proteomes" id="UP001430954"/>
    </source>
</evidence>
<keyword evidence="3" id="KW-1185">Reference proteome</keyword>
<evidence type="ECO:0000259" key="1">
    <source>
        <dbReference type="PROSITE" id="PS51352"/>
    </source>
</evidence>
<proteinExistence type="predicted"/>
<dbReference type="CDD" id="cd02966">
    <property type="entry name" value="TlpA_like_family"/>
    <property type="match status" value="1"/>
</dbReference>
<evidence type="ECO:0000313" key="2">
    <source>
        <dbReference type="EMBL" id="MBZ4040578.1"/>
    </source>
</evidence>
<comment type="caution">
    <text evidence="2">The sequence shown here is derived from an EMBL/GenBank/DDBJ whole genome shotgun (WGS) entry which is preliminary data.</text>
</comment>
<dbReference type="Proteomes" id="UP001430954">
    <property type="component" value="Unassembled WGS sequence"/>
</dbReference>
<dbReference type="PROSITE" id="PS51352">
    <property type="entry name" value="THIOREDOXIN_2"/>
    <property type="match status" value="1"/>
</dbReference>
<reference evidence="2 3" key="1">
    <citation type="submission" date="2021-09" db="EMBL/GenBank/DDBJ databases">
        <title>Lysobacter sp. 13A isolated from the river sediment.</title>
        <authorList>
            <person name="Liu H."/>
            <person name="Li S."/>
            <person name="Mao S."/>
        </authorList>
    </citation>
    <scope>NUCLEOTIDE SEQUENCE [LARGE SCALE GENOMIC DNA]</scope>
    <source>
        <strain evidence="2 3">13A</strain>
    </source>
</reference>
<dbReference type="InterPro" id="IPR036249">
    <property type="entry name" value="Thioredoxin-like_sf"/>
</dbReference>
<name>A0ABS7T9P8_9GAMM</name>
<dbReference type="PANTHER" id="PTHR42852">
    <property type="entry name" value="THIOL:DISULFIDE INTERCHANGE PROTEIN DSBE"/>
    <property type="match status" value="1"/>
</dbReference>
<dbReference type="InterPro" id="IPR013740">
    <property type="entry name" value="Redoxin"/>
</dbReference>
<dbReference type="SUPFAM" id="SSF52833">
    <property type="entry name" value="Thioredoxin-like"/>
    <property type="match status" value="1"/>
</dbReference>
<dbReference type="EMBL" id="JAINZW010000008">
    <property type="protein sequence ID" value="MBZ4040578.1"/>
    <property type="molecule type" value="Genomic_DNA"/>
</dbReference>
<dbReference type="RefSeq" id="WP_223677032.1">
    <property type="nucleotide sequence ID" value="NZ_JAINZW010000008.1"/>
</dbReference>
<gene>
    <name evidence="2" type="ORF">K6753_13655</name>
</gene>
<sequence>MALSGTTKVLLVAVAAGLLGVAAGLMVNGPGPLLRTEAGQRALNAAAAASAPPPPAGVEVARRGEAIPDVSVALLDGGTLRLPADRAGRPVLVNLWASWCGPCIEEMPELERFATAQGDTGTAVVGIALDDEAAVRDFLRKIPVSYTIALDAAGPADAGVRLGNPKGVLPYTALIDAEGRLVKQRIGPFEHGEIDGWARLD</sequence>
<feature type="domain" description="Thioredoxin" evidence="1">
    <location>
        <begin position="61"/>
        <end position="201"/>
    </location>
</feature>
<dbReference type="InterPro" id="IPR013766">
    <property type="entry name" value="Thioredoxin_domain"/>
</dbReference>
<dbReference type="Pfam" id="PF08534">
    <property type="entry name" value="Redoxin"/>
    <property type="match status" value="1"/>
</dbReference>
<dbReference type="Gene3D" id="3.40.30.10">
    <property type="entry name" value="Glutaredoxin"/>
    <property type="match status" value="1"/>
</dbReference>